<evidence type="ECO:0000313" key="1">
    <source>
        <dbReference type="EMBL" id="ABV75403.1"/>
    </source>
</evidence>
<name>A8GPS8_RICAH</name>
<evidence type="ECO:0000313" key="2">
    <source>
        <dbReference type="Proteomes" id="UP000006830"/>
    </source>
</evidence>
<dbReference type="EMBL" id="CP000847">
    <property type="protein sequence ID" value="ABV75403.1"/>
    <property type="molecule type" value="Genomic_DNA"/>
</dbReference>
<protein>
    <submittedName>
        <fullName evidence="1">Uncharacterized protein</fullName>
    </submittedName>
</protein>
<proteinExistence type="predicted"/>
<dbReference type="RefSeq" id="WP_012150032.1">
    <property type="nucleotide sequence ID" value="NC_009881.1"/>
</dbReference>
<accession>A8GPS8</accession>
<dbReference type="Proteomes" id="UP000006830">
    <property type="component" value="Chromosome"/>
</dbReference>
<reference evidence="1" key="1">
    <citation type="submission" date="2007-09" db="EMBL/GenBank/DDBJ databases">
        <title>Complete Genome Sequence of Rickettsia akari.</title>
        <authorList>
            <person name="Madan A."/>
            <person name="Fahey J."/>
            <person name="Helton E."/>
            <person name="Ketteman M."/>
            <person name="Madan A."/>
            <person name="Rodrigues S."/>
            <person name="Sanchez A."/>
            <person name="Whiting M."/>
            <person name="Dasch G."/>
            <person name="Eremeeva M."/>
        </authorList>
    </citation>
    <scope>NUCLEOTIDE SEQUENCE</scope>
    <source>
        <strain evidence="1">Hartford</strain>
    </source>
</reference>
<sequence length="74" mass="8882">MVPLTYYELDYQPKNYNHFVDIEAITWNRLLVKYQKLFNNLSEEYSEILFSICSDNDDFVKLLILDSCHLSLNK</sequence>
<keyword evidence="2" id="KW-1185">Reference proteome</keyword>
<dbReference type="AlphaFoldDB" id="A8GPS8"/>
<dbReference type="KEGG" id="rak:A1C_05840"/>
<organism evidence="1 2">
    <name type="scientific">Rickettsia akari (strain Hartford)</name>
    <dbReference type="NCBI Taxonomy" id="293614"/>
    <lineage>
        <taxon>Bacteria</taxon>
        <taxon>Pseudomonadati</taxon>
        <taxon>Pseudomonadota</taxon>
        <taxon>Alphaproteobacteria</taxon>
        <taxon>Rickettsiales</taxon>
        <taxon>Rickettsiaceae</taxon>
        <taxon>Rickettsieae</taxon>
        <taxon>Rickettsia</taxon>
        <taxon>spotted fever group</taxon>
    </lineage>
</organism>
<dbReference type="HOGENOM" id="CLU_2685463_0_0_5"/>
<gene>
    <name evidence="1" type="ordered locus">A1C_05840</name>
</gene>